<keyword evidence="3" id="KW-1185">Reference proteome</keyword>
<feature type="transmembrane region" description="Helical" evidence="1">
    <location>
        <begin position="36"/>
        <end position="58"/>
    </location>
</feature>
<feature type="transmembrane region" description="Helical" evidence="1">
    <location>
        <begin position="398"/>
        <end position="417"/>
    </location>
</feature>
<dbReference type="STRING" id="1892869.ACGLYG10_1639"/>
<feature type="transmembrane region" description="Helical" evidence="1">
    <location>
        <begin position="255"/>
        <end position="277"/>
    </location>
</feature>
<accession>A0A1M4RZM5</accession>
<keyword evidence="1" id="KW-0812">Transmembrane</keyword>
<feature type="transmembrane region" description="Helical" evidence="1">
    <location>
        <begin position="70"/>
        <end position="95"/>
    </location>
</feature>
<evidence type="ECO:0008006" key="4">
    <source>
        <dbReference type="Google" id="ProtNLM"/>
    </source>
</evidence>
<feature type="transmembrane region" description="Helical" evidence="1">
    <location>
        <begin position="315"/>
        <end position="337"/>
    </location>
</feature>
<name>A0A1M4RZM5_9ACTO</name>
<sequence>MTANVPVVSRQASPLPGWIRPLTGPDEPRLRCKATWVVKTLLLAMSPAILLGLSYPLAIRRMEGHAVAGVPIASLIVSVAVAVPWLSQVTCGPVYRLMGSVADTEPGQCVRQFARLWPTVLAFSVVPVLLVSALVGATTHWPALTIAAHFLLLLENMVFAQSLMVADLLRRRRHWALGWLAYAAAVLLLPTAWYLPPLLATLTQVVPMRSALAGLLRPLPVRIGEYVVDMGRGLVLGGVLWADKLLLFLTLGTQWRIALAYLCLQPAVLGYSFYFAIATPRVTGALTDFHRGLESVSIDSLRDRSRYLTRLLDRALVRAGIVAALGVVAVVVVIALVDPASVADALAVALGSALLAVLTLLAYEIDHAGDPALALALSGAHLLAALMAFTLVGGLAASFAATALVDLALIAVSVVVYRARWSSPEYSFFWRKALSW</sequence>
<dbReference type="Proteomes" id="UP000184291">
    <property type="component" value="Unassembled WGS sequence"/>
</dbReference>
<reference evidence="3" key="1">
    <citation type="submission" date="2016-09" db="EMBL/GenBank/DDBJ databases">
        <authorList>
            <person name="Strepis N."/>
        </authorList>
    </citation>
    <scope>NUCLEOTIDE SEQUENCE [LARGE SCALE GENOMIC DNA]</scope>
</reference>
<evidence type="ECO:0000256" key="1">
    <source>
        <dbReference type="SAM" id="Phobius"/>
    </source>
</evidence>
<feature type="transmembrane region" description="Helical" evidence="1">
    <location>
        <begin position="343"/>
        <end position="363"/>
    </location>
</feature>
<protein>
    <recommendedName>
        <fullName evidence="4">Polysaccharide biosynthesis protein</fullName>
    </recommendedName>
</protein>
<keyword evidence="1" id="KW-0472">Membrane</keyword>
<feature type="transmembrane region" description="Helical" evidence="1">
    <location>
        <begin position="116"/>
        <end position="135"/>
    </location>
</feature>
<keyword evidence="1" id="KW-1133">Transmembrane helix</keyword>
<proteinExistence type="predicted"/>
<evidence type="ECO:0000313" key="2">
    <source>
        <dbReference type="EMBL" id="SHE25423.1"/>
    </source>
</evidence>
<feature type="transmembrane region" description="Helical" evidence="1">
    <location>
        <begin position="141"/>
        <end position="163"/>
    </location>
</feature>
<evidence type="ECO:0000313" key="3">
    <source>
        <dbReference type="Proteomes" id="UP000184291"/>
    </source>
</evidence>
<dbReference type="EMBL" id="FQTT01000010">
    <property type="protein sequence ID" value="SHE25423.1"/>
    <property type="molecule type" value="Genomic_DNA"/>
</dbReference>
<feature type="transmembrane region" description="Helical" evidence="1">
    <location>
        <begin position="175"/>
        <end position="195"/>
    </location>
</feature>
<feature type="transmembrane region" description="Helical" evidence="1">
    <location>
        <begin position="372"/>
        <end position="392"/>
    </location>
</feature>
<organism evidence="2 3">
    <name type="scientific">Actinomyces glycerinitolerans</name>
    <dbReference type="NCBI Taxonomy" id="1892869"/>
    <lineage>
        <taxon>Bacteria</taxon>
        <taxon>Bacillati</taxon>
        <taxon>Actinomycetota</taxon>
        <taxon>Actinomycetes</taxon>
        <taxon>Actinomycetales</taxon>
        <taxon>Actinomycetaceae</taxon>
        <taxon>Actinomyces</taxon>
    </lineage>
</organism>
<dbReference type="AlphaFoldDB" id="A0A1M4RZM5"/>
<gene>
    <name evidence="2" type="ORF">ACGLYG10_1639</name>
</gene>